<sequence>MFLPCHLRILKSLYIAGDESERDSNGTIAAVDDAGDQAVSNDTWELVEEFLGRRDDYKPYRERAIYWKNISNEAESRLEELDNESTTDHVPPSRPQSRCGSTLPPRTPLFTSSMSLTPLSSNRNDSGHCSAREQPPAWNFINHMLNKRSNIVDDDCKKFRSERFLTELCSESERRVISLQKAYQNLVRGSNSSDAIDVSLDDSKGPKRARSKSSLLVNHFSVADAETPQSEEDPSISEMNEKDSSIILHHKLWLWSLLLSSVKEIVNDVK</sequence>
<comment type="caution">
    <text evidence="2">The sequence shown here is derived from an EMBL/GenBank/DDBJ whole genome shotgun (WGS) entry which is preliminary data.</text>
</comment>
<dbReference type="EMBL" id="AGNL01018603">
    <property type="protein sequence ID" value="EJK62822.1"/>
    <property type="molecule type" value="Genomic_DNA"/>
</dbReference>
<evidence type="ECO:0000313" key="2">
    <source>
        <dbReference type="EMBL" id="EJK62822.1"/>
    </source>
</evidence>
<organism evidence="2 3">
    <name type="scientific">Thalassiosira oceanica</name>
    <name type="common">Marine diatom</name>
    <dbReference type="NCBI Taxonomy" id="159749"/>
    <lineage>
        <taxon>Eukaryota</taxon>
        <taxon>Sar</taxon>
        <taxon>Stramenopiles</taxon>
        <taxon>Ochrophyta</taxon>
        <taxon>Bacillariophyta</taxon>
        <taxon>Coscinodiscophyceae</taxon>
        <taxon>Thalassiosirophycidae</taxon>
        <taxon>Thalassiosirales</taxon>
        <taxon>Thalassiosiraceae</taxon>
        <taxon>Thalassiosira</taxon>
    </lineage>
</organism>
<proteinExistence type="predicted"/>
<protein>
    <submittedName>
        <fullName evidence="2">Uncharacterized protein</fullName>
    </submittedName>
</protein>
<evidence type="ECO:0000313" key="3">
    <source>
        <dbReference type="Proteomes" id="UP000266841"/>
    </source>
</evidence>
<reference evidence="2 3" key="1">
    <citation type="journal article" date="2012" name="Genome Biol.">
        <title>Genome and low-iron response of an oceanic diatom adapted to chronic iron limitation.</title>
        <authorList>
            <person name="Lommer M."/>
            <person name="Specht M."/>
            <person name="Roy A.S."/>
            <person name="Kraemer L."/>
            <person name="Andreson R."/>
            <person name="Gutowska M.A."/>
            <person name="Wolf J."/>
            <person name="Bergner S.V."/>
            <person name="Schilhabel M.B."/>
            <person name="Klostermeier U.C."/>
            <person name="Beiko R.G."/>
            <person name="Rosenstiel P."/>
            <person name="Hippler M."/>
            <person name="Laroche J."/>
        </authorList>
    </citation>
    <scope>NUCLEOTIDE SEQUENCE [LARGE SCALE GENOMIC DNA]</scope>
    <source>
        <strain evidence="2 3">CCMP1005</strain>
    </source>
</reference>
<keyword evidence="3" id="KW-1185">Reference proteome</keyword>
<accession>K0SX71</accession>
<gene>
    <name evidence="2" type="ORF">THAOC_16553</name>
</gene>
<dbReference type="eggNOG" id="ENOG502QZC7">
    <property type="taxonomic scope" value="Eukaryota"/>
</dbReference>
<name>K0SX71_THAOC</name>
<evidence type="ECO:0000256" key="1">
    <source>
        <dbReference type="SAM" id="MobiDB-lite"/>
    </source>
</evidence>
<dbReference type="Proteomes" id="UP000266841">
    <property type="component" value="Unassembled WGS sequence"/>
</dbReference>
<feature type="region of interest" description="Disordered" evidence="1">
    <location>
        <begin position="78"/>
        <end position="107"/>
    </location>
</feature>
<dbReference type="AlphaFoldDB" id="K0SX71"/>